<reference evidence="2" key="1">
    <citation type="submission" date="2022-07" db="EMBL/GenBank/DDBJ databases">
        <title>Genome Sequence of Physisporinus lineatus.</title>
        <authorList>
            <person name="Buettner E."/>
        </authorList>
    </citation>
    <scope>NUCLEOTIDE SEQUENCE</scope>
    <source>
        <strain evidence="2">VT162</strain>
    </source>
</reference>
<dbReference type="EMBL" id="JANAWD010000044">
    <property type="protein sequence ID" value="KAJ3489491.1"/>
    <property type="molecule type" value="Genomic_DNA"/>
</dbReference>
<dbReference type="Proteomes" id="UP001212997">
    <property type="component" value="Unassembled WGS sequence"/>
</dbReference>
<protein>
    <submittedName>
        <fullName evidence="2">Uncharacterized protein</fullName>
    </submittedName>
</protein>
<dbReference type="AlphaFoldDB" id="A0AAD5VBM8"/>
<name>A0AAD5VBM8_9APHY</name>
<comment type="caution">
    <text evidence="2">The sequence shown here is derived from an EMBL/GenBank/DDBJ whole genome shotgun (WGS) entry which is preliminary data.</text>
</comment>
<gene>
    <name evidence="2" type="ORF">NLI96_g2110</name>
</gene>
<proteinExistence type="predicted"/>
<feature type="compositionally biased region" description="Basic and acidic residues" evidence="1">
    <location>
        <begin position="8"/>
        <end position="17"/>
    </location>
</feature>
<evidence type="ECO:0000313" key="3">
    <source>
        <dbReference type="Proteomes" id="UP001212997"/>
    </source>
</evidence>
<evidence type="ECO:0000313" key="2">
    <source>
        <dbReference type="EMBL" id="KAJ3489491.1"/>
    </source>
</evidence>
<feature type="region of interest" description="Disordered" evidence="1">
    <location>
        <begin position="1"/>
        <end position="28"/>
    </location>
</feature>
<evidence type="ECO:0000256" key="1">
    <source>
        <dbReference type="SAM" id="MobiDB-lite"/>
    </source>
</evidence>
<organism evidence="2 3">
    <name type="scientific">Meripilus lineatus</name>
    <dbReference type="NCBI Taxonomy" id="2056292"/>
    <lineage>
        <taxon>Eukaryota</taxon>
        <taxon>Fungi</taxon>
        <taxon>Dikarya</taxon>
        <taxon>Basidiomycota</taxon>
        <taxon>Agaricomycotina</taxon>
        <taxon>Agaricomycetes</taxon>
        <taxon>Polyporales</taxon>
        <taxon>Meripilaceae</taxon>
        <taxon>Meripilus</taxon>
    </lineage>
</organism>
<sequence>MLASIDPYTRKWDRDGNESTSSSDQVDSDAHCLGPRAVYWYYDQSTFYANDRRNTRWVHKSEKAQPKAKGEGASLMIADFVSPDYGWLQSPDGTESARVYFHAGKNRDGYFTTQNILDQASVAMDILEKHYPHDKHYLIYDNAPHQVARPPVALSARHMTKFPTQVGHVPFGVDVEVIGSDGQKVFGRNGQVLRRRVQMVGGKLPSGAPQSFYYPPGIQMREPSKEWLQFWRSVVFLGYINFEQSVKDSNAQTGRQTHPVAADACYSTNQTSVQSSLPSLAIANVAGFRSYTFQNFIAS</sequence>
<keyword evidence="3" id="KW-1185">Reference proteome</keyword>
<accession>A0AAD5VBM8</accession>